<feature type="chain" id="PRO_5015696914" evidence="4">
    <location>
        <begin position="23"/>
        <end position="335"/>
    </location>
</feature>
<dbReference type="PANTHER" id="PTHR47572:SF4">
    <property type="entry name" value="LACTONASE DRP35"/>
    <property type="match status" value="1"/>
</dbReference>
<comment type="caution">
    <text evidence="6">The sequence shown here is derived from an EMBL/GenBank/DDBJ whole genome shotgun (WGS) entry which is preliminary data.</text>
</comment>
<dbReference type="Pfam" id="PF08450">
    <property type="entry name" value="SGL"/>
    <property type="match status" value="1"/>
</dbReference>
<feature type="active site" description="Proton donor/acceptor" evidence="2">
    <location>
        <position position="265"/>
    </location>
</feature>
<dbReference type="GO" id="GO:0046872">
    <property type="term" value="F:metal ion binding"/>
    <property type="evidence" value="ECO:0007669"/>
    <property type="project" value="UniProtKB-KW"/>
</dbReference>
<sequence>MRRSLCAAGLLALIAFTNASVAEDATKTIGEIERIDPAFDALVPEDAKIEVLADGFEWSEGPVWVESKGCLLFSDIPNNRIVKWKPGKGTDVFMQPSGYTGAHKFDGKEPGTNGLAVSPEGHLTMCCHGDRNITQIVDGERRVLVSHYEGKRFNSPNDLVYDTEGNLYFTDPPYGLPGGLNGPEAELDFCGVYRFSKDGKLTLLTKECPRPNGIALSPDQKTLYVADSQECHWKAFPLKEDGTFGDSKMFYDAGQWRGKRPGGSDGLKVDTQGNVWATGPGGVLVFNPEGKLLGRISTGERTANCAFGPDGTLYMTADMYLCRVKTNAKGLIGSK</sequence>
<dbReference type="Proteomes" id="UP000238322">
    <property type="component" value="Unassembled WGS sequence"/>
</dbReference>
<dbReference type="SUPFAM" id="SSF63829">
    <property type="entry name" value="Calcium-dependent phosphotriesterase"/>
    <property type="match status" value="1"/>
</dbReference>
<dbReference type="PANTHER" id="PTHR47572">
    <property type="entry name" value="LIPOPROTEIN-RELATED"/>
    <property type="match status" value="1"/>
</dbReference>
<organism evidence="6 7">
    <name type="scientific">Blastopirellula marina</name>
    <dbReference type="NCBI Taxonomy" id="124"/>
    <lineage>
        <taxon>Bacteria</taxon>
        <taxon>Pseudomonadati</taxon>
        <taxon>Planctomycetota</taxon>
        <taxon>Planctomycetia</taxon>
        <taxon>Pirellulales</taxon>
        <taxon>Pirellulaceae</taxon>
        <taxon>Blastopirellula</taxon>
    </lineage>
</organism>
<evidence type="ECO:0000256" key="3">
    <source>
        <dbReference type="PIRSR" id="PIRSR605511-2"/>
    </source>
</evidence>
<evidence type="ECO:0000256" key="2">
    <source>
        <dbReference type="PIRSR" id="PIRSR605511-1"/>
    </source>
</evidence>
<feature type="binding site" evidence="3">
    <location>
        <position position="60"/>
    </location>
    <ligand>
        <name>a divalent metal cation</name>
        <dbReference type="ChEBI" id="CHEBI:60240"/>
    </ligand>
</feature>
<feature type="binding site" evidence="3">
    <location>
        <position position="157"/>
    </location>
    <ligand>
        <name>substrate</name>
    </ligand>
</feature>
<evidence type="ECO:0000256" key="4">
    <source>
        <dbReference type="SAM" id="SignalP"/>
    </source>
</evidence>
<evidence type="ECO:0000256" key="1">
    <source>
        <dbReference type="ARBA" id="ARBA00022801"/>
    </source>
</evidence>
<protein>
    <submittedName>
        <fullName evidence="6">Gluconolactonase</fullName>
    </submittedName>
</protein>
<dbReference type="InterPro" id="IPR051262">
    <property type="entry name" value="SMP-30/CGR1_Lactonase"/>
</dbReference>
<feature type="binding site" evidence="3">
    <location>
        <position position="212"/>
    </location>
    <ligand>
        <name>a divalent metal cation</name>
        <dbReference type="ChEBI" id="CHEBI:60240"/>
    </ligand>
</feature>
<dbReference type="InterPro" id="IPR005511">
    <property type="entry name" value="SMP-30"/>
</dbReference>
<dbReference type="RefSeq" id="WP_105332074.1">
    <property type="nucleotide sequence ID" value="NZ_PUHY01000013.1"/>
</dbReference>
<feature type="signal peptide" evidence="4">
    <location>
        <begin position="1"/>
        <end position="22"/>
    </location>
</feature>
<dbReference type="OrthoDB" id="272794at2"/>
<keyword evidence="3" id="KW-0479">Metal-binding</keyword>
<evidence type="ECO:0000259" key="5">
    <source>
        <dbReference type="Pfam" id="PF08450"/>
    </source>
</evidence>
<evidence type="ECO:0000313" key="7">
    <source>
        <dbReference type="Proteomes" id="UP000238322"/>
    </source>
</evidence>
<keyword evidence="3" id="KW-0862">Zinc</keyword>
<dbReference type="EMBL" id="PUHY01000013">
    <property type="protein sequence ID" value="PQO30999.1"/>
    <property type="molecule type" value="Genomic_DNA"/>
</dbReference>
<keyword evidence="4" id="KW-0732">Signal</keyword>
<comment type="cofactor">
    <cofactor evidence="3">
        <name>Zn(2+)</name>
        <dbReference type="ChEBI" id="CHEBI:29105"/>
    </cofactor>
    <text evidence="3">Binds 1 divalent metal cation per subunit.</text>
</comment>
<dbReference type="AlphaFoldDB" id="A0A2S8FFQ3"/>
<dbReference type="GO" id="GO:0016787">
    <property type="term" value="F:hydrolase activity"/>
    <property type="evidence" value="ECO:0007669"/>
    <property type="project" value="UniProtKB-KW"/>
</dbReference>
<feature type="binding site" evidence="3">
    <location>
        <position position="265"/>
    </location>
    <ligand>
        <name>a divalent metal cation</name>
        <dbReference type="ChEBI" id="CHEBI:60240"/>
    </ligand>
</feature>
<dbReference type="InterPro" id="IPR011042">
    <property type="entry name" value="6-blade_b-propeller_TolB-like"/>
</dbReference>
<dbReference type="Gene3D" id="2.120.10.30">
    <property type="entry name" value="TolB, C-terminal domain"/>
    <property type="match status" value="1"/>
</dbReference>
<keyword evidence="1" id="KW-0378">Hydrolase</keyword>
<reference evidence="6 7" key="1">
    <citation type="submission" date="2018-02" db="EMBL/GenBank/DDBJ databases">
        <title>Comparative genomes isolates from brazilian mangrove.</title>
        <authorList>
            <person name="Araujo J.E."/>
            <person name="Taketani R.G."/>
            <person name="Silva M.C.P."/>
            <person name="Loureco M.V."/>
            <person name="Andreote F.D."/>
        </authorList>
    </citation>
    <scope>NUCLEOTIDE SEQUENCE [LARGE SCALE GENOMIC DNA]</scope>
    <source>
        <strain evidence="6 7">Hex-1 MGV</strain>
    </source>
</reference>
<dbReference type="InterPro" id="IPR013658">
    <property type="entry name" value="SGL"/>
</dbReference>
<proteinExistence type="predicted"/>
<dbReference type="PRINTS" id="PR01790">
    <property type="entry name" value="SMP30FAMILY"/>
</dbReference>
<name>A0A2S8FFQ3_9BACT</name>
<accession>A0A2S8FFQ3</accession>
<feature type="domain" description="SMP-30/Gluconolactonase/LRE-like region" evidence="5">
    <location>
        <begin position="58"/>
        <end position="317"/>
    </location>
</feature>
<gene>
    <name evidence="6" type="ORF">C5Y83_22640</name>
</gene>
<evidence type="ECO:0000313" key="6">
    <source>
        <dbReference type="EMBL" id="PQO30999.1"/>
    </source>
</evidence>